<gene>
    <name evidence="1" type="ORF">CDAR_62421</name>
</gene>
<protein>
    <submittedName>
        <fullName evidence="1">Uncharacterized protein</fullName>
    </submittedName>
</protein>
<sequence>MNLKICCGLMGTELDYRTEGVSSLNVNFFVCRQIHKTYFPVGVQMKSPSWRAIHTYRRAIDRSYRRRFTSATAEI</sequence>
<dbReference type="Proteomes" id="UP001054837">
    <property type="component" value="Unassembled WGS sequence"/>
</dbReference>
<accession>A0AAV4UF90</accession>
<keyword evidence="2" id="KW-1185">Reference proteome</keyword>
<dbReference type="AlphaFoldDB" id="A0AAV4UF90"/>
<proteinExistence type="predicted"/>
<evidence type="ECO:0000313" key="1">
    <source>
        <dbReference type="EMBL" id="GIY56390.1"/>
    </source>
</evidence>
<evidence type="ECO:0000313" key="2">
    <source>
        <dbReference type="Proteomes" id="UP001054837"/>
    </source>
</evidence>
<comment type="caution">
    <text evidence="1">The sequence shown here is derived from an EMBL/GenBank/DDBJ whole genome shotgun (WGS) entry which is preliminary data.</text>
</comment>
<reference evidence="1 2" key="1">
    <citation type="submission" date="2021-06" db="EMBL/GenBank/DDBJ databases">
        <title>Caerostris darwini draft genome.</title>
        <authorList>
            <person name="Kono N."/>
            <person name="Arakawa K."/>
        </authorList>
    </citation>
    <scope>NUCLEOTIDE SEQUENCE [LARGE SCALE GENOMIC DNA]</scope>
</reference>
<dbReference type="EMBL" id="BPLQ01011198">
    <property type="protein sequence ID" value="GIY56390.1"/>
    <property type="molecule type" value="Genomic_DNA"/>
</dbReference>
<organism evidence="1 2">
    <name type="scientific">Caerostris darwini</name>
    <dbReference type="NCBI Taxonomy" id="1538125"/>
    <lineage>
        <taxon>Eukaryota</taxon>
        <taxon>Metazoa</taxon>
        <taxon>Ecdysozoa</taxon>
        <taxon>Arthropoda</taxon>
        <taxon>Chelicerata</taxon>
        <taxon>Arachnida</taxon>
        <taxon>Araneae</taxon>
        <taxon>Araneomorphae</taxon>
        <taxon>Entelegynae</taxon>
        <taxon>Araneoidea</taxon>
        <taxon>Araneidae</taxon>
        <taxon>Caerostris</taxon>
    </lineage>
</organism>
<name>A0AAV4UF90_9ARAC</name>